<proteinExistence type="predicted"/>
<dbReference type="InterPro" id="IPR029063">
    <property type="entry name" value="SAM-dependent_MTases_sf"/>
</dbReference>
<keyword evidence="2" id="KW-0808">Transferase</keyword>
<dbReference type="CDD" id="cd02440">
    <property type="entry name" value="AdoMet_MTases"/>
    <property type="match status" value="1"/>
</dbReference>
<protein>
    <submittedName>
        <fullName evidence="2">Methyltransferase</fullName>
    </submittedName>
</protein>
<reference evidence="2" key="1">
    <citation type="submission" date="2021-03" db="EMBL/GenBank/DDBJ databases">
        <title>Antimicrobial resistance genes in bacteria isolated from Japanese honey, and their potential for conferring macrolide and lincosamide resistance in the American foulbrood pathogen Paenibacillus larvae.</title>
        <authorList>
            <person name="Okamoto M."/>
            <person name="Kumagai M."/>
            <person name="Kanamori H."/>
            <person name="Takamatsu D."/>
        </authorList>
    </citation>
    <scope>NUCLEOTIDE SEQUENCE</scope>
    <source>
        <strain evidence="2">J2TS6</strain>
    </source>
</reference>
<dbReference type="GO" id="GO:0008757">
    <property type="term" value="F:S-adenosylmethionine-dependent methyltransferase activity"/>
    <property type="evidence" value="ECO:0007669"/>
    <property type="project" value="InterPro"/>
</dbReference>
<dbReference type="AlphaFoldDB" id="A0A919XBY0"/>
<keyword evidence="2" id="KW-0489">Methyltransferase</keyword>
<feature type="domain" description="Methyltransferase type 11" evidence="1">
    <location>
        <begin position="40"/>
        <end position="134"/>
    </location>
</feature>
<dbReference type="Proteomes" id="UP000679779">
    <property type="component" value="Unassembled WGS sequence"/>
</dbReference>
<comment type="caution">
    <text evidence="2">The sequence shown here is derived from an EMBL/GenBank/DDBJ whole genome shotgun (WGS) entry which is preliminary data.</text>
</comment>
<dbReference type="PANTHER" id="PTHR43591">
    <property type="entry name" value="METHYLTRANSFERASE"/>
    <property type="match status" value="1"/>
</dbReference>
<evidence type="ECO:0000313" key="2">
    <source>
        <dbReference type="EMBL" id="GIO29659.1"/>
    </source>
</evidence>
<dbReference type="Gene3D" id="3.40.50.150">
    <property type="entry name" value="Vaccinia Virus protein VP39"/>
    <property type="match status" value="1"/>
</dbReference>
<dbReference type="RefSeq" id="WP_160037692.1">
    <property type="nucleotide sequence ID" value="NZ_BORQ01000001.1"/>
</dbReference>
<dbReference type="Pfam" id="PF08241">
    <property type="entry name" value="Methyltransf_11"/>
    <property type="match status" value="1"/>
</dbReference>
<name>A0A919XBY0_9BACL</name>
<gene>
    <name evidence="2" type="ORF">J2TS6_08000</name>
</gene>
<dbReference type="SUPFAM" id="SSF53335">
    <property type="entry name" value="S-adenosyl-L-methionine-dependent methyltransferases"/>
    <property type="match status" value="1"/>
</dbReference>
<accession>A0A919XBY0</accession>
<dbReference type="GO" id="GO:0032259">
    <property type="term" value="P:methylation"/>
    <property type="evidence" value="ECO:0007669"/>
    <property type="project" value="UniProtKB-KW"/>
</dbReference>
<dbReference type="EMBL" id="BORQ01000001">
    <property type="protein sequence ID" value="GIO29659.1"/>
    <property type="molecule type" value="Genomic_DNA"/>
</dbReference>
<evidence type="ECO:0000259" key="1">
    <source>
        <dbReference type="Pfam" id="PF08241"/>
    </source>
</evidence>
<dbReference type="InterPro" id="IPR013216">
    <property type="entry name" value="Methyltransf_11"/>
</dbReference>
<dbReference type="PANTHER" id="PTHR43591:SF24">
    <property type="entry name" value="2-METHOXY-6-POLYPRENYL-1,4-BENZOQUINOL METHYLASE, MITOCHONDRIAL"/>
    <property type="match status" value="1"/>
</dbReference>
<evidence type="ECO:0000313" key="3">
    <source>
        <dbReference type="Proteomes" id="UP000679779"/>
    </source>
</evidence>
<sequence>MPMDFHDPRNQTSYTTRVADASWLELISKQVELKGKRAADIGCGGGIYTKALLALGAEHVIGVDFSAEMLRGAKQNVGETHEVEWIQGTATESTLPSEHVDVVLERALIHHLNDLPACFREARRMLKTGGTLIVQDRTPEDSVLPGSDTHIRGYIFEKFPRLMETEMSRRHDSAKVTEALRESGFRDIRELKWWEPRAVHPDPEALFEDLRRRTGRSILHELSDAELEELITYIDGKIKGSGPIVEKDPWTLWFAKV</sequence>
<organism evidence="2 3">
    <name type="scientific">Paenibacillus albilobatus</name>
    <dbReference type="NCBI Taxonomy" id="2716884"/>
    <lineage>
        <taxon>Bacteria</taxon>
        <taxon>Bacillati</taxon>
        <taxon>Bacillota</taxon>
        <taxon>Bacilli</taxon>
        <taxon>Bacillales</taxon>
        <taxon>Paenibacillaceae</taxon>
        <taxon>Paenibacillus</taxon>
    </lineage>
</organism>
<keyword evidence="3" id="KW-1185">Reference proteome</keyword>